<sequence length="132" mass="15104">MEENKKEKKTNEKVFYRDLTVKVTQFRYITDNKTYVIKNISFVTINKIIGCRFCARFVIITGFIALFIPNDFQLIIGAILIVLGVIWHICIKDLFTVCIGTNGARINSITSSDENYIKKIVDAVNQAIIHRG</sequence>
<name>A0ABY5IP59_9FLAO</name>
<dbReference type="Proteomes" id="UP001059844">
    <property type="component" value="Chromosome"/>
</dbReference>
<evidence type="ECO:0000313" key="3">
    <source>
        <dbReference type="Proteomes" id="UP001059844"/>
    </source>
</evidence>
<accession>A0ABY5IP59</accession>
<keyword evidence="1" id="KW-0472">Membrane</keyword>
<keyword evidence="1" id="KW-0812">Transmembrane</keyword>
<keyword evidence="1" id="KW-1133">Transmembrane helix</keyword>
<dbReference type="RefSeq" id="WP_256550303.1">
    <property type="nucleotide sequence ID" value="NZ_CP101751.1"/>
</dbReference>
<evidence type="ECO:0000256" key="1">
    <source>
        <dbReference type="SAM" id="Phobius"/>
    </source>
</evidence>
<dbReference type="EMBL" id="CP101751">
    <property type="protein sequence ID" value="UUC44623.1"/>
    <property type="molecule type" value="Genomic_DNA"/>
</dbReference>
<protein>
    <submittedName>
        <fullName evidence="2">DUF6232 family protein</fullName>
    </submittedName>
</protein>
<proteinExistence type="predicted"/>
<dbReference type="InterPro" id="IPR045629">
    <property type="entry name" value="DUF6232"/>
</dbReference>
<feature type="transmembrane region" description="Helical" evidence="1">
    <location>
        <begin position="49"/>
        <end position="68"/>
    </location>
</feature>
<dbReference type="Pfam" id="PF19744">
    <property type="entry name" value="DUF6232"/>
    <property type="match status" value="1"/>
</dbReference>
<organism evidence="2 3">
    <name type="scientific">Flavobacterium cerinum</name>
    <dbReference type="NCBI Taxonomy" id="2502784"/>
    <lineage>
        <taxon>Bacteria</taxon>
        <taxon>Pseudomonadati</taxon>
        <taxon>Bacteroidota</taxon>
        <taxon>Flavobacteriia</taxon>
        <taxon>Flavobacteriales</taxon>
        <taxon>Flavobacteriaceae</taxon>
        <taxon>Flavobacterium</taxon>
    </lineage>
</organism>
<gene>
    <name evidence="2" type="ORF">NOX80_13400</name>
</gene>
<feature type="transmembrane region" description="Helical" evidence="1">
    <location>
        <begin position="74"/>
        <end position="95"/>
    </location>
</feature>
<evidence type="ECO:0000313" key="2">
    <source>
        <dbReference type="EMBL" id="UUC44623.1"/>
    </source>
</evidence>
<reference evidence="2" key="1">
    <citation type="submission" date="2022-07" db="EMBL/GenBank/DDBJ databases">
        <title>Isolation, identification, and degradation of a PFOSA degrading strain from sewage treatment plant.</title>
        <authorList>
            <person name="Zhang L."/>
            <person name="Huo Y."/>
        </authorList>
    </citation>
    <scope>NUCLEOTIDE SEQUENCE</scope>
    <source>
        <strain evidence="2">C1</strain>
    </source>
</reference>
<keyword evidence="3" id="KW-1185">Reference proteome</keyword>